<dbReference type="PANTHER" id="PTHR47765">
    <property type="entry name" value="3'-5' EXONUCLEASE DOMAIN-CONTAINING PROTEIN"/>
    <property type="match status" value="1"/>
</dbReference>
<evidence type="ECO:0000313" key="1">
    <source>
        <dbReference type="EMBL" id="CDP22148.1"/>
    </source>
</evidence>
<dbReference type="PhylomeDB" id="A0A068VR05"/>
<keyword evidence="2" id="KW-1185">Reference proteome</keyword>
<dbReference type="AlphaFoldDB" id="A0A068VR05"/>
<dbReference type="Gramene" id="CDP22148">
    <property type="protein sequence ID" value="CDP22148"/>
    <property type="gene ID" value="GSCOC_T00011972001"/>
</dbReference>
<protein>
    <submittedName>
        <fullName evidence="1">DH200=94 genomic scaffold, scaffold_11166</fullName>
    </submittedName>
</protein>
<dbReference type="Gene3D" id="3.30.420.10">
    <property type="entry name" value="Ribonuclease H-like superfamily/Ribonuclease H"/>
    <property type="match status" value="1"/>
</dbReference>
<organism evidence="1 2">
    <name type="scientific">Coffea canephora</name>
    <name type="common">Robusta coffee</name>
    <dbReference type="NCBI Taxonomy" id="49390"/>
    <lineage>
        <taxon>Eukaryota</taxon>
        <taxon>Viridiplantae</taxon>
        <taxon>Streptophyta</taxon>
        <taxon>Embryophyta</taxon>
        <taxon>Tracheophyta</taxon>
        <taxon>Spermatophyta</taxon>
        <taxon>Magnoliopsida</taxon>
        <taxon>eudicotyledons</taxon>
        <taxon>Gunneridae</taxon>
        <taxon>Pentapetalae</taxon>
        <taxon>asterids</taxon>
        <taxon>lamiids</taxon>
        <taxon>Gentianales</taxon>
        <taxon>Rubiaceae</taxon>
        <taxon>Ixoroideae</taxon>
        <taxon>Gardenieae complex</taxon>
        <taxon>Bertiereae - Coffeeae clade</taxon>
        <taxon>Coffeeae</taxon>
        <taxon>Coffea</taxon>
    </lineage>
</organism>
<dbReference type="InParanoid" id="A0A068VR05"/>
<feature type="non-terminal residue" evidence="1">
    <location>
        <position position="125"/>
    </location>
</feature>
<dbReference type="OrthoDB" id="10261556at2759"/>
<evidence type="ECO:0000313" key="2">
    <source>
        <dbReference type="Proteomes" id="UP000295252"/>
    </source>
</evidence>
<dbReference type="GO" id="GO:0003676">
    <property type="term" value="F:nucleic acid binding"/>
    <property type="evidence" value="ECO:0007669"/>
    <property type="project" value="InterPro"/>
</dbReference>
<dbReference type="PANTHER" id="PTHR47765:SF2">
    <property type="entry name" value="EXONUCLEASE MUT-7 HOMOLOG"/>
    <property type="match status" value="1"/>
</dbReference>
<dbReference type="EMBL" id="HG750250">
    <property type="protein sequence ID" value="CDP22148.1"/>
    <property type="molecule type" value="Genomic_DNA"/>
</dbReference>
<proteinExistence type="predicted"/>
<name>A0A068VR05_COFCA</name>
<sequence length="125" mass="14305">MEALRSHQSTFPTVSILQIACRLFPDSNESPVFLLDLSLLPLPSIYELLRKAFVSHDNLKLDFRFKQDLVYLSSTFCSQGCDPGFDRVEPFLDITSVYSYLQHKQSSGRKVPRQIKSLATICQEM</sequence>
<dbReference type="Proteomes" id="UP000295252">
    <property type="component" value="Unassembled WGS sequence"/>
</dbReference>
<gene>
    <name evidence="1" type="ORF">GSCOC_T00011972001</name>
</gene>
<accession>A0A068VR05</accession>
<reference evidence="2" key="1">
    <citation type="journal article" date="2014" name="Science">
        <title>The coffee genome provides insight into the convergent evolution of caffeine biosynthesis.</title>
        <authorList>
            <person name="Denoeud F."/>
            <person name="Carretero-Paulet L."/>
            <person name="Dereeper A."/>
            <person name="Droc G."/>
            <person name="Guyot R."/>
            <person name="Pietrella M."/>
            <person name="Zheng C."/>
            <person name="Alberti A."/>
            <person name="Anthony F."/>
            <person name="Aprea G."/>
            <person name="Aury J.M."/>
            <person name="Bento P."/>
            <person name="Bernard M."/>
            <person name="Bocs S."/>
            <person name="Campa C."/>
            <person name="Cenci A."/>
            <person name="Combes M.C."/>
            <person name="Crouzillat D."/>
            <person name="Da Silva C."/>
            <person name="Daddiego L."/>
            <person name="De Bellis F."/>
            <person name="Dussert S."/>
            <person name="Garsmeur O."/>
            <person name="Gayraud T."/>
            <person name="Guignon V."/>
            <person name="Jahn K."/>
            <person name="Jamilloux V."/>
            <person name="Joet T."/>
            <person name="Labadie K."/>
            <person name="Lan T."/>
            <person name="Leclercq J."/>
            <person name="Lepelley M."/>
            <person name="Leroy T."/>
            <person name="Li L.T."/>
            <person name="Librado P."/>
            <person name="Lopez L."/>
            <person name="Munoz A."/>
            <person name="Noel B."/>
            <person name="Pallavicini A."/>
            <person name="Perrotta G."/>
            <person name="Poncet V."/>
            <person name="Pot D."/>
            <person name="Priyono X."/>
            <person name="Rigoreau M."/>
            <person name="Rouard M."/>
            <person name="Rozas J."/>
            <person name="Tranchant-Dubreuil C."/>
            <person name="VanBuren R."/>
            <person name="Zhang Q."/>
            <person name="Andrade A.C."/>
            <person name="Argout X."/>
            <person name="Bertrand B."/>
            <person name="de Kochko A."/>
            <person name="Graziosi G."/>
            <person name="Henry R.J."/>
            <person name="Jayarama X."/>
            <person name="Ming R."/>
            <person name="Nagai C."/>
            <person name="Rounsley S."/>
            <person name="Sankoff D."/>
            <person name="Giuliano G."/>
            <person name="Albert V.A."/>
            <person name="Wincker P."/>
            <person name="Lashermes P."/>
        </authorList>
    </citation>
    <scope>NUCLEOTIDE SEQUENCE [LARGE SCALE GENOMIC DNA]</scope>
    <source>
        <strain evidence="2">cv. DH200-94</strain>
    </source>
</reference>
<dbReference type="STRING" id="49390.A0A068VR05"/>
<dbReference type="InterPro" id="IPR052408">
    <property type="entry name" value="Exonuclease_MUT-7-like"/>
</dbReference>
<dbReference type="InterPro" id="IPR036397">
    <property type="entry name" value="RNaseH_sf"/>
</dbReference>
<dbReference type="OMA" id="ATICQEM"/>